<protein>
    <submittedName>
        <fullName evidence="2">GNAT family N-acetyltransferase</fullName>
    </submittedName>
</protein>
<evidence type="ECO:0000313" key="2">
    <source>
        <dbReference type="EMBL" id="MBE9192734.1"/>
    </source>
</evidence>
<dbReference type="EMBL" id="JADEWN010000063">
    <property type="protein sequence ID" value="MBE9192734.1"/>
    <property type="molecule type" value="Genomic_DNA"/>
</dbReference>
<dbReference type="Proteomes" id="UP000651156">
    <property type="component" value="Unassembled WGS sequence"/>
</dbReference>
<proteinExistence type="predicted"/>
<gene>
    <name evidence="2" type="ORF">IQ230_20740</name>
</gene>
<sequence>MFVFHRVDESHARAILSWRYEPPYDFYNNSEEDTRLIQYLLHPQNNFYSILDTTSELVAYCSFGQDGQVIGGDYRDEALDIGFGIRPDLTGRGKGVEYAKAVLEFADTLFKPKAFRVTIAAFNKRAIRVWQKLEFEHQQSFERGSDGMQFIVLMRS</sequence>
<reference evidence="2 3" key="1">
    <citation type="submission" date="2020-10" db="EMBL/GenBank/DDBJ databases">
        <authorList>
            <person name="Castelo-Branco R."/>
            <person name="Eusebio N."/>
            <person name="Adriana R."/>
            <person name="Vieira A."/>
            <person name="Brugerolle De Fraissinette N."/>
            <person name="Rezende De Castro R."/>
            <person name="Schneider M.P."/>
            <person name="Vasconcelos V."/>
            <person name="Leao P.N."/>
        </authorList>
    </citation>
    <scope>NUCLEOTIDE SEQUENCE [LARGE SCALE GENOMIC DNA]</scope>
    <source>
        <strain evidence="2 3">LEGE 06123</strain>
    </source>
</reference>
<dbReference type="Gene3D" id="3.40.630.30">
    <property type="match status" value="1"/>
</dbReference>
<name>A0ABR9UWR7_9CHRO</name>
<dbReference type="PROSITE" id="PS51186">
    <property type="entry name" value="GNAT"/>
    <property type="match status" value="1"/>
</dbReference>
<evidence type="ECO:0000313" key="3">
    <source>
        <dbReference type="Proteomes" id="UP000651156"/>
    </source>
</evidence>
<dbReference type="InterPro" id="IPR016181">
    <property type="entry name" value="Acyl_CoA_acyltransferase"/>
</dbReference>
<keyword evidence="3" id="KW-1185">Reference proteome</keyword>
<accession>A0ABR9UWR7</accession>
<dbReference type="RefSeq" id="WP_193934141.1">
    <property type="nucleotide sequence ID" value="NZ_CAWPMZ010000100.1"/>
</dbReference>
<comment type="caution">
    <text evidence="2">The sequence shown here is derived from an EMBL/GenBank/DDBJ whole genome shotgun (WGS) entry which is preliminary data.</text>
</comment>
<organism evidence="2 3">
    <name type="scientific">Gloeocapsopsis crepidinum LEGE 06123</name>
    <dbReference type="NCBI Taxonomy" id="588587"/>
    <lineage>
        <taxon>Bacteria</taxon>
        <taxon>Bacillati</taxon>
        <taxon>Cyanobacteriota</taxon>
        <taxon>Cyanophyceae</taxon>
        <taxon>Oscillatoriophycideae</taxon>
        <taxon>Chroococcales</taxon>
        <taxon>Chroococcaceae</taxon>
        <taxon>Gloeocapsopsis</taxon>
    </lineage>
</organism>
<dbReference type="Pfam" id="PF13302">
    <property type="entry name" value="Acetyltransf_3"/>
    <property type="match status" value="1"/>
</dbReference>
<dbReference type="SUPFAM" id="SSF55729">
    <property type="entry name" value="Acyl-CoA N-acyltransferases (Nat)"/>
    <property type="match status" value="1"/>
</dbReference>
<dbReference type="InterPro" id="IPR000182">
    <property type="entry name" value="GNAT_dom"/>
</dbReference>
<evidence type="ECO:0000259" key="1">
    <source>
        <dbReference type="PROSITE" id="PS51186"/>
    </source>
</evidence>
<feature type="domain" description="N-acetyltransferase" evidence="1">
    <location>
        <begin position="2"/>
        <end position="156"/>
    </location>
</feature>